<name>A0A8S5MW45_9CAUD</name>
<proteinExistence type="predicted"/>
<organism evidence="1">
    <name type="scientific">Myoviridae sp. ct3wi9</name>
    <dbReference type="NCBI Taxonomy" id="2826610"/>
    <lineage>
        <taxon>Viruses</taxon>
        <taxon>Duplodnaviria</taxon>
        <taxon>Heunggongvirae</taxon>
        <taxon>Uroviricota</taxon>
        <taxon>Caudoviricetes</taxon>
    </lineage>
</organism>
<protein>
    <submittedName>
        <fullName evidence="1">Structural protein</fullName>
    </submittedName>
</protein>
<accession>A0A8S5MW45</accession>
<dbReference type="EMBL" id="BK015006">
    <property type="protein sequence ID" value="DAD86629.1"/>
    <property type="molecule type" value="Genomic_DNA"/>
</dbReference>
<reference evidence="1" key="1">
    <citation type="journal article" date="2021" name="Proc. Natl. Acad. Sci. U.S.A.">
        <title>A Catalog of Tens of Thousands of Viruses from Human Metagenomes Reveals Hidden Associations with Chronic Diseases.</title>
        <authorList>
            <person name="Tisza M.J."/>
            <person name="Buck C.B."/>
        </authorList>
    </citation>
    <scope>NUCLEOTIDE SEQUENCE</scope>
    <source>
        <strain evidence="1">Ct3wi9</strain>
    </source>
</reference>
<evidence type="ECO:0000313" key="1">
    <source>
        <dbReference type="EMBL" id="DAD86629.1"/>
    </source>
</evidence>
<sequence length="459" mass="52408">MKYSLHAFMTLNDFIDNTRHKDSPLGELSALGRTYATDLGYYTKDDAPGVRLVSFRSKTDDTADIEVPLAVRDLCIRLGKWLETKANDRTISQNNVTNKQAIVAEFQQYIKDVNLGRVVTVKGIYLPQFIEFKLVDTATYSDSLIKIWFSDPAFKTQYPYYEIKIIPIVDNLDDFFLDVNSVQRIRNELNLETLHDKVNRLREDSPFTLLKTYNYQWKGDVTGEGISIPWTVLIYGGIGENLDIIKDELVKYILANSKKSRAEWEKIFPDLFVPTEYVIAPIWTMSSVPGFRTIASMYSPTIRYKDAIPFAKEAMKGYEEAHLKANLEISSCLYKSIGLLICGNAMNRLAPISFYEKYPQYALIGSRTDDFNRMDKQHQLMVLKLNELLLAAENIEPDTDTGLNLTKVTRNGVLYASVMYENIQFLCVARHNYTSGKLKGTSEALVRNRRAAVTEEASE</sequence>